<dbReference type="PROSITE" id="PS50020">
    <property type="entry name" value="WW_DOMAIN_2"/>
    <property type="match status" value="1"/>
</dbReference>
<organism evidence="3 4">
    <name type="scientific">Diacronema lutheri</name>
    <name type="common">Unicellular marine alga</name>
    <name type="synonym">Monochrysis lutheri</name>
    <dbReference type="NCBI Taxonomy" id="2081491"/>
    <lineage>
        <taxon>Eukaryota</taxon>
        <taxon>Haptista</taxon>
        <taxon>Haptophyta</taxon>
        <taxon>Pavlovophyceae</taxon>
        <taxon>Pavlovales</taxon>
        <taxon>Pavlovaceae</taxon>
        <taxon>Diacronema</taxon>
    </lineage>
</organism>
<keyword evidence="4" id="KW-1185">Reference proteome</keyword>
<evidence type="ECO:0000256" key="1">
    <source>
        <dbReference type="SAM" id="MobiDB-lite"/>
    </source>
</evidence>
<reference evidence="3" key="1">
    <citation type="submission" date="2021-05" db="EMBL/GenBank/DDBJ databases">
        <title>The genome of the haptophyte Pavlova lutheri (Diacronema luteri, Pavlovales) - a model for lipid biosynthesis in eukaryotic algae.</title>
        <authorList>
            <person name="Hulatt C.J."/>
            <person name="Posewitz M.C."/>
        </authorList>
    </citation>
    <scope>NUCLEOTIDE SEQUENCE</scope>
    <source>
        <strain evidence="3">NIVA-4/92</strain>
    </source>
</reference>
<sequence length="422" mass="46978">MASARRVRSAALETDEWTAYSSHEHNGRMFWLHASTGQRTWAQPLPRIVHVRDALANSEHARQLVSSATIGAEFEQICWVCTEPFGSDAVSSKTISGDAPLPEDILRAMELIAPEFASYPLPFASKAGLDRIIFCSRLHYDGQRRGHVPSFHSRAMYIDCMAQPKRRVVSSFHHELWHFADYTMLGRDYEFADAEWLSLNPAGFTYGKGGAAMRSEDTTSGYIGSANSDAFLNRYSTASAAEDKAEVWAALLTDMQLVETSPTLQRKRDVLKARAGSLLAAMCSAELWERIRSAQLSARRGEGDWETYMTDAGRPWWFNRVTHEKRWDAPEQHFVLRHQAVRRARQSSQSHAAAGLELAPTHAGTSVESARTLPAAVDDRVERTSSTSTSEPALAKRPKLLCCFSACFPCLASPQVEHAESV</sequence>
<gene>
    <name evidence="3" type="ORF">KFE25_000688</name>
</gene>
<feature type="region of interest" description="Disordered" evidence="1">
    <location>
        <begin position="346"/>
        <end position="392"/>
    </location>
</feature>
<dbReference type="InterPro" id="IPR001202">
    <property type="entry name" value="WW_dom"/>
</dbReference>
<feature type="domain" description="WW" evidence="2">
    <location>
        <begin position="305"/>
        <end position="332"/>
    </location>
</feature>
<dbReference type="EMBL" id="JAGTXO010000006">
    <property type="protein sequence ID" value="KAG8467372.1"/>
    <property type="molecule type" value="Genomic_DNA"/>
</dbReference>
<proteinExistence type="predicted"/>
<dbReference type="OrthoDB" id="10633453at2759"/>
<evidence type="ECO:0000259" key="2">
    <source>
        <dbReference type="PROSITE" id="PS50020"/>
    </source>
</evidence>
<dbReference type="Gene3D" id="3.40.390.70">
    <property type="match status" value="1"/>
</dbReference>
<dbReference type="InterPro" id="IPR036020">
    <property type="entry name" value="WW_dom_sf"/>
</dbReference>
<protein>
    <recommendedName>
        <fullName evidence="2">WW domain-containing protein</fullName>
    </recommendedName>
</protein>
<evidence type="ECO:0000313" key="4">
    <source>
        <dbReference type="Proteomes" id="UP000751190"/>
    </source>
</evidence>
<dbReference type="SUPFAM" id="SSF51045">
    <property type="entry name" value="WW domain"/>
    <property type="match status" value="1"/>
</dbReference>
<dbReference type="AlphaFoldDB" id="A0A8J5XS28"/>
<accession>A0A8J5XS28</accession>
<dbReference type="Proteomes" id="UP000751190">
    <property type="component" value="Unassembled WGS sequence"/>
</dbReference>
<name>A0A8J5XS28_DIALT</name>
<dbReference type="Gene3D" id="2.20.70.10">
    <property type="match status" value="1"/>
</dbReference>
<evidence type="ECO:0000313" key="3">
    <source>
        <dbReference type="EMBL" id="KAG8467372.1"/>
    </source>
</evidence>
<comment type="caution">
    <text evidence="3">The sequence shown here is derived from an EMBL/GenBank/DDBJ whole genome shotgun (WGS) entry which is preliminary data.</text>
</comment>